<dbReference type="Proteomes" id="UP000077037">
    <property type="component" value="Unassembled WGS sequence"/>
</dbReference>
<dbReference type="EMBL" id="FKBS01000029">
    <property type="protein sequence ID" value="SAI59118.1"/>
    <property type="molecule type" value="Genomic_DNA"/>
</dbReference>
<protein>
    <submittedName>
        <fullName evidence="1">Uncharacterized protein</fullName>
    </submittedName>
</protein>
<proteinExistence type="predicted"/>
<dbReference type="AlphaFoldDB" id="A0A157RMB8"/>
<sequence length="81" mass="8900">MIDLSRFVRCEIVENGPRYLVGPGDRRAGQFGQVIAIIALRHAGGYEVVLQLDSGKQDTFAPMQLLPDLRARQQEEGGCDG</sequence>
<dbReference type="RefSeq" id="WP_066420982.1">
    <property type="nucleotide sequence ID" value="NZ_FKBS01000029.1"/>
</dbReference>
<accession>A0A157RMB8</accession>
<gene>
    <name evidence="1" type="ORF">SAMEA1982600_05223</name>
</gene>
<reference evidence="1 2" key="1">
    <citation type="submission" date="2016-03" db="EMBL/GenBank/DDBJ databases">
        <authorList>
            <consortium name="Pathogen Informatics"/>
        </authorList>
    </citation>
    <scope>NUCLEOTIDE SEQUENCE [LARGE SCALE GENOMIC DNA]</scope>
    <source>
        <strain evidence="1 2">NCTC13364</strain>
    </source>
</reference>
<evidence type="ECO:0000313" key="1">
    <source>
        <dbReference type="EMBL" id="SAI59118.1"/>
    </source>
</evidence>
<evidence type="ECO:0000313" key="2">
    <source>
        <dbReference type="Proteomes" id="UP000077037"/>
    </source>
</evidence>
<name>A0A157RMB8_9BORD</name>
<organism evidence="1 2">
    <name type="scientific">Bordetella ansorpii</name>
    <dbReference type="NCBI Taxonomy" id="288768"/>
    <lineage>
        <taxon>Bacteria</taxon>
        <taxon>Pseudomonadati</taxon>
        <taxon>Pseudomonadota</taxon>
        <taxon>Betaproteobacteria</taxon>
        <taxon>Burkholderiales</taxon>
        <taxon>Alcaligenaceae</taxon>
        <taxon>Bordetella</taxon>
    </lineage>
</organism>